<dbReference type="EMBL" id="LN885086">
    <property type="protein sequence ID" value="CUQ65820.1"/>
    <property type="molecule type" value="Genomic_DNA"/>
</dbReference>
<accession>A0A0S4KMZ8</accession>
<organism evidence="2 3">
    <name type="scientific">Candidatus Nitrospira inopinata</name>
    <dbReference type="NCBI Taxonomy" id="1715989"/>
    <lineage>
        <taxon>Bacteria</taxon>
        <taxon>Pseudomonadati</taxon>
        <taxon>Nitrospirota</taxon>
        <taxon>Nitrospiria</taxon>
        <taxon>Nitrospirales</taxon>
        <taxon>Nitrospiraceae</taxon>
        <taxon>Nitrospira</taxon>
    </lineage>
</organism>
<dbReference type="Gene3D" id="1.25.40.10">
    <property type="entry name" value="Tetratricopeptide repeat domain"/>
    <property type="match status" value="1"/>
</dbReference>
<keyword evidence="3" id="KW-1185">Reference proteome</keyword>
<feature type="signal peptide" evidence="1">
    <location>
        <begin position="1"/>
        <end position="26"/>
    </location>
</feature>
<dbReference type="InterPro" id="IPR011990">
    <property type="entry name" value="TPR-like_helical_dom_sf"/>
</dbReference>
<dbReference type="Proteomes" id="UP000066284">
    <property type="component" value="Chromosome 1"/>
</dbReference>
<evidence type="ECO:0000313" key="3">
    <source>
        <dbReference type="Proteomes" id="UP000066284"/>
    </source>
</evidence>
<evidence type="ECO:0000313" key="2">
    <source>
        <dbReference type="EMBL" id="CUQ65820.1"/>
    </source>
</evidence>
<keyword evidence="1" id="KW-0732">Signal</keyword>
<reference evidence="3" key="1">
    <citation type="submission" date="2015-09" db="EMBL/GenBank/DDBJ databases">
        <authorList>
            <person name="Daims H."/>
        </authorList>
    </citation>
    <scope>NUCLEOTIDE SEQUENCE [LARGE SCALE GENOMIC DNA]</scope>
</reference>
<protein>
    <submittedName>
        <fullName evidence="2">Uncharacterized protein</fullName>
    </submittedName>
</protein>
<gene>
    <name evidence="2" type="ORF">NITINOP_0845</name>
</gene>
<dbReference type="RefSeq" id="WP_062483456.1">
    <property type="nucleotide sequence ID" value="NZ_LN885086.1"/>
</dbReference>
<sequence>MTPLKLSIIAIGAAIGLFLQPMAVSAEDATGNLAGQALEECERGRAATDRAARLAHFEQGRTLGELAVARNERSADAHFSLFCNLGELLRIDGESLTSLFGFHRMMNELDRALELDPSHIDALSAKGTLLVKLPGLLGGDSEKGERILEHVVLLAPKAVNARLALAKVRHEQGRHQEAVTLASDALAIAQQYKRTTFVSEAKAVLQQLRKVGAASATASYTPRF</sequence>
<feature type="chain" id="PRO_5006623491" evidence="1">
    <location>
        <begin position="27"/>
        <end position="224"/>
    </location>
</feature>
<name>A0A0S4KMZ8_9BACT</name>
<dbReference type="OrthoDB" id="9792320at2"/>
<evidence type="ECO:0000256" key="1">
    <source>
        <dbReference type="SAM" id="SignalP"/>
    </source>
</evidence>
<proteinExistence type="predicted"/>
<dbReference type="AlphaFoldDB" id="A0A0S4KMZ8"/>
<dbReference type="KEGG" id="nio:NITINOP_0845"/>
<dbReference type="SUPFAM" id="SSF48452">
    <property type="entry name" value="TPR-like"/>
    <property type="match status" value="1"/>
</dbReference>